<dbReference type="OrthoDB" id="5556956at2759"/>
<dbReference type="EMBL" id="MU251558">
    <property type="protein sequence ID" value="KAG9232243.1"/>
    <property type="molecule type" value="Genomic_DNA"/>
</dbReference>
<dbReference type="GO" id="GO:0005730">
    <property type="term" value="C:nucleolus"/>
    <property type="evidence" value="ECO:0007669"/>
    <property type="project" value="TreeGrafter"/>
</dbReference>
<feature type="compositionally biased region" description="Basic and acidic residues" evidence="1">
    <location>
        <begin position="187"/>
        <end position="215"/>
    </location>
</feature>
<dbReference type="GO" id="GO:0000462">
    <property type="term" value="P:maturation of SSU-rRNA from tricistronic rRNA transcript (SSU-rRNA, 5.8S rRNA, LSU-rRNA)"/>
    <property type="evidence" value="ECO:0007669"/>
    <property type="project" value="TreeGrafter"/>
</dbReference>
<reference evidence="2" key="1">
    <citation type="journal article" date="2021" name="IMA Fungus">
        <title>Genomic characterization of three marine fungi, including Emericellopsis atlantica sp. nov. with signatures of a generalist lifestyle and marine biomass degradation.</title>
        <authorList>
            <person name="Hagestad O.C."/>
            <person name="Hou L."/>
            <person name="Andersen J.H."/>
            <person name="Hansen E.H."/>
            <person name="Altermark B."/>
            <person name="Li C."/>
            <person name="Kuhnert E."/>
            <person name="Cox R.J."/>
            <person name="Crous P.W."/>
            <person name="Spatafora J.W."/>
            <person name="Lail K."/>
            <person name="Amirebrahimi M."/>
            <person name="Lipzen A."/>
            <person name="Pangilinan J."/>
            <person name="Andreopoulos W."/>
            <person name="Hayes R.D."/>
            <person name="Ng V."/>
            <person name="Grigoriev I.V."/>
            <person name="Jackson S.A."/>
            <person name="Sutton T.D.S."/>
            <person name="Dobson A.D.W."/>
            <person name="Rama T."/>
        </authorList>
    </citation>
    <scope>NUCLEOTIDE SEQUENCE</scope>
    <source>
        <strain evidence="2">TRa018bII</strain>
    </source>
</reference>
<feature type="region of interest" description="Disordered" evidence="1">
    <location>
        <begin position="185"/>
        <end position="286"/>
    </location>
</feature>
<dbReference type="PANTHER" id="PTHR28096">
    <property type="entry name" value="PROTEIN FAF1"/>
    <property type="match status" value="1"/>
</dbReference>
<accession>A0A9P8C366</accession>
<gene>
    <name evidence="2" type="ORF">BJ875DRAFT_90364</name>
</gene>
<sequence length="286" mass="31155">MLGKRKRQTKAISGSEVRSSRSDSSASDVDAPEIFRRHFETQFTPLPNIEKPAVVEEELEEEDESESESAWGGISEEDQNAIEVVEHADVHTRMAAVSKEELKSFMSSKPPTSAPPISIVRNPSATTVDGDDASEAANLKKDLALHRLLTESHLLDSANSSTAMGKNRHKATDLRLQALGAKSSIFKQEKMPMSERKGIIAKQTQREKARRDEARQNGIILEKVKMKSKMESGKRDRGVGAPGVGKFSGGTLRLSKKDIADIEGPRRGSNGRGGRGGGRGRGKRGK</sequence>
<dbReference type="Proteomes" id="UP000824998">
    <property type="component" value="Unassembled WGS sequence"/>
</dbReference>
<evidence type="ECO:0000313" key="2">
    <source>
        <dbReference type="EMBL" id="KAG9232243.1"/>
    </source>
</evidence>
<feature type="compositionally biased region" description="Basic and acidic residues" evidence="1">
    <location>
        <begin position="222"/>
        <end position="238"/>
    </location>
</feature>
<dbReference type="PANTHER" id="PTHR28096:SF1">
    <property type="entry name" value="PROTEIN FAF1"/>
    <property type="match status" value="1"/>
</dbReference>
<proteinExistence type="predicted"/>
<evidence type="ECO:0000313" key="3">
    <source>
        <dbReference type="Proteomes" id="UP000824998"/>
    </source>
</evidence>
<dbReference type="InterPro" id="IPR053030">
    <property type="entry name" value="Ribosomal_biogenesis_FAF1-like"/>
</dbReference>
<dbReference type="AlphaFoldDB" id="A0A9P8C366"/>
<dbReference type="Pfam" id="PF15375">
    <property type="entry name" value="FSAF1"/>
    <property type="match status" value="1"/>
</dbReference>
<feature type="compositionally biased region" description="Basic and acidic residues" evidence="1">
    <location>
        <begin position="255"/>
        <end position="266"/>
    </location>
</feature>
<keyword evidence="3" id="KW-1185">Reference proteome</keyword>
<organism evidence="2 3">
    <name type="scientific">Amylocarpus encephaloides</name>
    <dbReference type="NCBI Taxonomy" id="45428"/>
    <lineage>
        <taxon>Eukaryota</taxon>
        <taxon>Fungi</taxon>
        <taxon>Dikarya</taxon>
        <taxon>Ascomycota</taxon>
        <taxon>Pezizomycotina</taxon>
        <taxon>Leotiomycetes</taxon>
        <taxon>Helotiales</taxon>
        <taxon>Helotiales incertae sedis</taxon>
        <taxon>Amylocarpus</taxon>
    </lineage>
</organism>
<dbReference type="InterPro" id="IPR027973">
    <property type="entry name" value="FSAF1-like"/>
</dbReference>
<feature type="region of interest" description="Disordered" evidence="1">
    <location>
        <begin position="1"/>
        <end position="77"/>
    </location>
</feature>
<evidence type="ECO:0008006" key="4">
    <source>
        <dbReference type="Google" id="ProtNLM"/>
    </source>
</evidence>
<protein>
    <recommendedName>
        <fullName evidence="4">Protein FAF1</fullName>
    </recommendedName>
</protein>
<name>A0A9P8C366_9HELO</name>
<evidence type="ECO:0000256" key="1">
    <source>
        <dbReference type="SAM" id="MobiDB-lite"/>
    </source>
</evidence>
<comment type="caution">
    <text evidence="2">The sequence shown here is derived from an EMBL/GenBank/DDBJ whole genome shotgun (WGS) entry which is preliminary data.</text>
</comment>
<feature type="compositionally biased region" description="Acidic residues" evidence="1">
    <location>
        <begin position="55"/>
        <end position="67"/>
    </location>
</feature>
<feature type="region of interest" description="Disordered" evidence="1">
    <location>
        <begin position="102"/>
        <end position="131"/>
    </location>
</feature>